<dbReference type="InterPro" id="IPR025714">
    <property type="entry name" value="Methyltranfer_dom"/>
</dbReference>
<dbReference type="Gene3D" id="3.40.50.150">
    <property type="entry name" value="Vaccinia Virus protein VP39"/>
    <property type="match status" value="1"/>
</dbReference>
<comment type="caution">
    <text evidence="2">The sequence shown here is derived from an EMBL/GenBank/DDBJ whole genome shotgun (WGS) entry which is preliminary data.</text>
</comment>
<protein>
    <recommendedName>
        <fullName evidence="1">Methyltransferase domain-containing protein</fullName>
    </recommendedName>
</protein>
<dbReference type="PANTHER" id="PTHR45128:SF1">
    <property type="entry name" value="S-ADENOSYLMETHIONINE-DEPENDENT METHYLTRANSFERASE RV2258C"/>
    <property type="match status" value="1"/>
</dbReference>
<dbReference type="InterPro" id="IPR053173">
    <property type="entry name" value="SAM-binding_MTase"/>
</dbReference>
<accession>A0A0F9QPF6</accession>
<dbReference type="CDD" id="cd02440">
    <property type="entry name" value="AdoMet_MTases"/>
    <property type="match status" value="1"/>
</dbReference>
<feature type="domain" description="Methyltransferase" evidence="1">
    <location>
        <begin position="44"/>
        <end position="161"/>
    </location>
</feature>
<name>A0A0F9QPF6_9ZZZZ</name>
<dbReference type="Pfam" id="PF13847">
    <property type="entry name" value="Methyltransf_31"/>
    <property type="match status" value="1"/>
</dbReference>
<dbReference type="SUPFAM" id="SSF53335">
    <property type="entry name" value="S-adenosyl-L-methionine-dependent methyltransferases"/>
    <property type="match status" value="1"/>
</dbReference>
<dbReference type="EMBL" id="LAZR01001351">
    <property type="protein sequence ID" value="KKN46080.1"/>
    <property type="molecule type" value="Genomic_DNA"/>
</dbReference>
<evidence type="ECO:0000313" key="2">
    <source>
        <dbReference type="EMBL" id="KKN46080.1"/>
    </source>
</evidence>
<dbReference type="PANTHER" id="PTHR45128">
    <property type="entry name" value="METHYLTRANSFERASE TYPE 11"/>
    <property type="match status" value="1"/>
</dbReference>
<sequence length="187" mass="21618">MTKVDKKKKRDKPMGKTLFKLMRWEFKNRDKKYPPLDKIKKTKIKKGDSVVDYGCGLGGYTIAAAEFVGESGKVFAVDIHPLAIDSVKKKILERGLKNIETILTNCKTNLPENSIDVVLLLDILHDLSDPDMILKELYRILKNDGWLAVDDHHLKDNEIIGEITRDKLFEFDEKNEEVFNFRRLNNN</sequence>
<proteinExistence type="predicted"/>
<gene>
    <name evidence="2" type="ORF">LCGC14_0676580</name>
</gene>
<dbReference type="AlphaFoldDB" id="A0A0F9QPF6"/>
<organism evidence="2">
    <name type="scientific">marine sediment metagenome</name>
    <dbReference type="NCBI Taxonomy" id="412755"/>
    <lineage>
        <taxon>unclassified sequences</taxon>
        <taxon>metagenomes</taxon>
        <taxon>ecological metagenomes</taxon>
    </lineage>
</organism>
<reference evidence="2" key="1">
    <citation type="journal article" date="2015" name="Nature">
        <title>Complex archaea that bridge the gap between prokaryotes and eukaryotes.</title>
        <authorList>
            <person name="Spang A."/>
            <person name="Saw J.H."/>
            <person name="Jorgensen S.L."/>
            <person name="Zaremba-Niedzwiedzka K."/>
            <person name="Martijn J."/>
            <person name="Lind A.E."/>
            <person name="van Eijk R."/>
            <person name="Schleper C."/>
            <person name="Guy L."/>
            <person name="Ettema T.J."/>
        </authorList>
    </citation>
    <scope>NUCLEOTIDE SEQUENCE</scope>
</reference>
<evidence type="ECO:0000259" key="1">
    <source>
        <dbReference type="Pfam" id="PF13847"/>
    </source>
</evidence>
<dbReference type="InterPro" id="IPR029063">
    <property type="entry name" value="SAM-dependent_MTases_sf"/>
</dbReference>